<evidence type="ECO:0000313" key="3">
    <source>
        <dbReference type="EMBL" id="KFZ37983.1"/>
    </source>
</evidence>
<dbReference type="AlphaFoldDB" id="A0A094LS15"/>
<feature type="domain" description="Endonuclease/exonuclease/phosphatase" evidence="2">
    <location>
        <begin position="34"/>
        <end position="230"/>
    </location>
</feature>
<dbReference type="InterPro" id="IPR005135">
    <property type="entry name" value="Endo/exonuclease/phosphatase"/>
</dbReference>
<dbReference type="EMBL" id="JPEO01000003">
    <property type="protein sequence ID" value="KFZ37983.1"/>
    <property type="molecule type" value="Genomic_DNA"/>
</dbReference>
<dbReference type="SUPFAM" id="SSF56219">
    <property type="entry name" value="DNase I-like"/>
    <property type="match status" value="1"/>
</dbReference>
<evidence type="ECO:0000256" key="1">
    <source>
        <dbReference type="SAM" id="SignalP"/>
    </source>
</evidence>
<sequence>MMQAYFSRTLALAALCFSVVTGVAVAAPITVMGYNVEGGYKPDATEPTVAGYIQQAPKADVYMLSELTISWAKPLAKTMGDYQFVASKNAIETTDALGIFFNPQRFSLVDQSELVFGVNKYERPALIATLKDRTTGKTVTIVGNHLMRGAAEQRQQQARMLVQWVKQQADTVIALGDYNFDYDLPTAKGNQAFNLFMDSGEWHWIKPSKLIKSNCDANYNSILDFVFVHGSYQSATSNILFPEEEYCHDDEQRPDHRPVVATITF</sequence>
<name>A0A094LS15_9GAMM</name>
<dbReference type="GO" id="GO:0003824">
    <property type="term" value="F:catalytic activity"/>
    <property type="evidence" value="ECO:0007669"/>
    <property type="project" value="InterPro"/>
</dbReference>
<keyword evidence="1" id="KW-0732">Signal</keyword>
<dbReference type="Proteomes" id="UP000029264">
    <property type="component" value="Unassembled WGS sequence"/>
</dbReference>
<dbReference type="eggNOG" id="COG2374">
    <property type="taxonomic scope" value="Bacteria"/>
</dbReference>
<dbReference type="Gene3D" id="3.60.10.10">
    <property type="entry name" value="Endonuclease/exonuclease/phosphatase"/>
    <property type="match status" value="1"/>
</dbReference>
<dbReference type="InterPro" id="IPR036691">
    <property type="entry name" value="Endo/exonu/phosph_ase_sf"/>
</dbReference>
<feature type="signal peptide" evidence="1">
    <location>
        <begin position="1"/>
        <end position="26"/>
    </location>
</feature>
<evidence type="ECO:0000259" key="2">
    <source>
        <dbReference type="Pfam" id="PF03372"/>
    </source>
</evidence>
<dbReference type="Pfam" id="PF03372">
    <property type="entry name" value="Exo_endo_phos"/>
    <property type="match status" value="1"/>
</dbReference>
<gene>
    <name evidence="3" type="ORF">HR45_05580</name>
</gene>
<dbReference type="RefSeq" id="WP_037440549.1">
    <property type="nucleotide sequence ID" value="NZ_JPEO01000003.1"/>
</dbReference>
<comment type="caution">
    <text evidence="3">The sequence shown here is derived from an EMBL/GenBank/DDBJ whole genome shotgun (WGS) entry which is preliminary data.</text>
</comment>
<reference evidence="3 4" key="1">
    <citation type="submission" date="2014-06" db="EMBL/GenBank/DDBJ databases">
        <title>Shewanella sp. YQH10.</title>
        <authorList>
            <person name="Liu Y."/>
            <person name="Zeng R."/>
        </authorList>
    </citation>
    <scope>NUCLEOTIDE SEQUENCE [LARGE SCALE GENOMIC DNA]</scope>
    <source>
        <strain evidence="3 4">YQH10</strain>
    </source>
</reference>
<organism evidence="3 4">
    <name type="scientific">Shewanella mangrovi</name>
    <dbReference type="NCBI Taxonomy" id="1515746"/>
    <lineage>
        <taxon>Bacteria</taxon>
        <taxon>Pseudomonadati</taxon>
        <taxon>Pseudomonadota</taxon>
        <taxon>Gammaproteobacteria</taxon>
        <taxon>Alteromonadales</taxon>
        <taxon>Shewanellaceae</taxon>
        <taxon>Shewanella</taxon>
    </lineage>
</organism>
<proteinExistence type="predicted"/>
<evidence type="ECO:0000313" key="4">
    <source>
        <dbReference type="Proteomes" id="UP000029264"/>
    </source>
</evidence>
<keyword evidence="4" id="KW-1185">Reference proteome</keyword>
<feature type="chain" id="PRO_5001901115" description="Endonuclease/exonuclease/phosphatase domain-containing protein" evidence="1">
    <location>
        <begin position="27"/>
        <end position="265"/>
    </location>
</feature>
<protein>
    <recommendedName>
        <fullName evidence="2">Endonuclease/exonuclease/phosphatase domain-containing protein</fullName>
    </recommendedName>
</protein>
<accession>A0A094LS15</accession>
<dbReference type="STRING" id="1515746.HR45_05580"/>
<dbReference type="OrthoDB" id="445196at2"/>